<feature type="binding site" evidence="10">
    <location>
        <position position="98"/>
    </location>
    <ligand>
        <name>NAD(+)</name>
        <dbReference type="ChEBI" id="CHEBI:57540"/>
    </ligand>
</feature>
<dbReference type="InterPro" id="IPR036220">
    <property type="entry name" value="UDP-Glc/GDP-Man_DH_C_sf"/>
</dbReference>
<feature type="active site" description="Nucleophile" evidence="8">
    <location>
        <position position="303"/>
    </location>
</feature>
<dbReference type="SMART" id="SM00984">
    <property type="entry name" value="UDPG_MGDP_dh_C"/>
    <property type="match status" value="1"/>
</dbReference>
<feature type="binding site" evidence="9">
    <location>
        <position position="363"/>
    </location>
    <ligand>
        <name>substrate</name>
    </ligand>
</feature>
<evidence type="ECO:0000313" key="12">
    <source>
        <dbReference type="EMBL" id="MBJ7596141.1"/>
    </source>
</evidence>
<dbReference type="PROSITE" id="PS51257">
    <property type="entry name" value="PROKAR_LIPOPROTEIN"/>
    <property type="match status" value="1"/>
</dbReference>
<comment type="similarity">
    <text evidence="2 7">Belongs to the UDP-glucose/GDP-mannose dehydrogenase family.</text>
</comment>
<dbReference type="Pfam" id="PF03721">
    <property type="entry name" value="UDPG_MGDP_dh_N"/>
    <property type="match status" value="1"/>
</dbReference>
<dbReference type="Proteomes" id="UP000606991">
    <property type="component" value="Unassembled WGS sequence"/>
</dbReference>
<dbReference type="AlphaFoldDB" id="A0A934JUU3"/>
<dbReference type="SUPFAM" id="SSF52413">
    <property type="entry name" value="UDP-glucose/GDP-mannose dehydrogenase C-terminal domain"/>
    <property type="match status" value="1"/>
</dbReference>
<dbReference type="InterPro" id="IPR008927">
    <property type="entry name" value="6-PGluconate_DH-like_C_sf"/>
</dbReference>
<protein>
    <recommendedName>
        <fullName evidence="3 7">UDP-glucose 6-dehydrogenase</fullName>
        <ecNumber evidence="3 7">1.1.1.22</ecNumber>
    </recommendedName>
</protein>
<dbReference type="PIRSF" id="PIRSF000124">
    <property type="entry name" value="UDPglc_GDPman_dh"/>
    <property type="match status" value="1"/>
</dbReference>
<keyword evidence="5 7" id="KW-0520">NAD</keyword>
<dbReference type="EMBL" id="JAEKNS010000148">
    <property type="protein sequence ID" value="MBJ7596141.1"/>
    <property type="molecule type" value="Genomic_DNA"/>
</dbReference>
<dbReference type="GO" id="GO:0000271">
    <property type="term" value="P:polysaccharide biosynthetic process"/>
    <property type="evidence" value="ECO:0007669"/>
    <property type="project" value="InterPro"/>
</dbReference>
<feature type="binding site" evidence="9">
    <location>
        <position position="300"/>
    </location>
    <ligand>
        <name>substrate</name>
    </ligand>
</feature>
<dbReference type="PANTHER" id="PTHR43750">
    <property type="entry name" value="UDP-GLUCOSE 6-DEHYDROGENASE TUAD"/>
    <property type="match status" value="1"/>
</dbReference>
<dbReference type="SUPFAM" id="SSF51735">
    <property type="entry name" value="NAD(P)-binding Rossmann-fold domains"/>
    <property type="match status" value="1"/>
</dbReference>
<feature type="binding site" evidence="9">
    <location>
        <begin position="196"/>
        <end position="199"/>
    </location>
    <ligand>
        <name>substrate</name>
    </ligand>
</feature>
<gene>
    <name evidence="12" type="ORF">JF886_15025</name>
</gene>
<feature type="binding site" evidence="10">
    <location>
        <position position="151"/>
    </location>
    <ligand>
        <name>NAD(+)</name>
        <dbReference type="ChEBI" id="CHEBI:57540"/>
    </ligand>
</feature>
<accession>A0A934JUU3</accession>
<comment type="pathway">
    <text evidence="1">Nucleotide-sugar biosynthesis; UDP-alpha-D-glucuronate biosynthesis; UDP-alpha-D-glucuronate from UDP-alpha-D-glucose: step 1/1.</text>
</comment>
<dbReference type="PANTHER" id="PTHR43750:SF3">
    <property type="entry name" value="UDP-GLUCOSE 6-DEHYDROGENASE TUAD"/>
    <property type="match status" value="1"/>
</dbReference>
<dbReference type="EC" id="1.1.1.22" evidence="3 7"/>
<dbReference type="GO" id="GO:0003979">
    <property type="term" value="F:UDP-glucose 6-dehydrogenase activity"/>
    <property type="evidence" value="ECO:0007669"/>
    <property type="project" value="UniProtKB-EC"/>
</dbReference>
<dbReference type="InterPro" id="IPR036291">
    <property type="entry name" value="NAD(P)-bd_dom_sf"/>
</dbReference>
<evidence type="ECO:0000256" key="8">
    <source>
        <dbReference type="PIRSR" id="PIRSR500134-1"/>
    </source>
</evidence>
<reference evidence="12 13" key="1">
    <citation type="submission" date="2020-10" db="EMBL/GenBank/DDBJ databases">
        <title>Ca. Dormibacterota MAGs.</title>
        <authorList>
            <person name="Montgomery K."/>
        </authorList>
    </citation>
    <scope>NUCLEOTIDE SEQUENCE [LARGE SCALE GENOMIC DNA]</scope>
    <source>
        <strain evidence="12">SC8812_S17_18</strain>
    </source>
</reference>
<evidence type="ECO:0000256" key="10">
    <source>
        <dbReference type="PIRSR" id="PIRSR500134-3"/>
    </source>
</evidence>
<feature type="binding site" evidence="10">
    <location>
        <position position="199"/>
    </location>
    <ligand>
        <name>NAD(+)</name>
        <dbReference type="ChEBI" id="CHEBI:57540"/>
    </ligand>
</feature>
<keyword evidence="4 7" id="KW-0560">Oxidoreductase</keyword>
<evidence type="ECO:0000256" key="6">
    <source>
        <dbReference type="ARBA" id="ARBA00047473"/>
    </source>
</evidence>
<dbReference type="InterPro" id="IPR017476">
    <property type="entry name" value="UDP-Glc/GDP-Man"/>
</dbReference>
<evidence type="ECO:0000256" key="2">
    <source>
        <dbReference type="ARBA" id="ARBA00006601"/>
    </source>
</evidence>
<comment type="caution">
    <text evidence="12">The sequence shown here is derived from an EMBL/GenBank/DDBJ whole genome shotgun (WGS) entry which is preliminary data.</text>
</comment>
<feature type="binding site" evidence="10">
    <location>
        <position position="370"/>
    </location>
    <ligand>
        <name>NAD(+)</name>
        <dbReference type="ChEBI" id="CHEBI:57540"/>
    </ligand>
</feature>
<dbReference type="GO" id="GO:0051287">
    <property type="term" value="F:NAD binding"/>
    <property type="evidence" value="ECO:0007669"/>
    <property type="project" value="InterPro"/>
</dbReference>
<evidence type="ECO:0000256" key="3">
    <source>
        <dbReference type="ARBA" id="ARBA00012954"/>
    </source>
</evidence>
<evidence type="ECO:0000313" key="13">
    <source>
        <dbReference type="Proteomes" id="UP000606991"/>
    </source>
</evidence>
<dbReference type="InterPro" id="IPR014026">
    <property type="entry name" value="UDP-Glc/GDP-Man_DH_dimer"/>
</dbReference>
<dbReference type="InterPro" id="IPR001732">
    <property type="entry name" value="UDP-Glc/GDP-Man_DH_N"/>
</dbReference>
<dbReference type="Pfam" id="PF03720">
    <property type="entry name" value="UDPG_MGDP_dh_C"/>
    <property type="match status" value="1"/>
</dbReference>
<evidence type="ECO:0000256" key="9">
    <source>
        <dbReference type="PIRSR" id="PIRSR500134-2"/>
    </source>
</evidence>
<dbReference type="PIRSF" id="PIRSF500134">
    <property type="entry name" value="UDPglc_DH_bac"/>
    <property type="match status" value="1"/>
</dbReference>
<dbReference type="InterPro" id="IPR028357">
    <property type="entry name" value="UDPglc_DH_bac"/>
</dbReference>
<feature type="binding site" evidence="9">
    <location>
        <begin position="292"/>
        <end position="296"/>
    </location>
    <ligand>
        <name>substrate</name>
    </ligand>
</feature>
<evidence type="ECO:0000259" key="11">
    <source>
        <dbReference type="SMART" id="SM00984"/>
    </source>
</evidence>
<comment type="catalytic activity">
    <reaction evidence="6 7">
        <text>UDP-alpha-D-glucose + 2 NAD(+) + H2O = UDP-alpha-D-glucuronate + 2 NADH + 3 H(+)</text>
        <dbReference type="Rhea" id="RHEA:23596"/>
        <dbReference type="ChEBI" id="CHEBI:15377"/>
        <dbReference type="ChEBI" id="CHEBI:15378"/>
        <dbReference type="ChEBI" id="CHEBI:57540"/>
        <dbReference type="ChEBI" id="CHEBI:57945"/>
        <dbReference type="ChEBI" id="CHEBI:58052"/>
        <dbReference type="ChEBI" id="CHEBI:58885"/>
        <dbReference type="EC" id="1.1.1.22"/>
    </reaction>
</comment>
<feature type="domain" description="UDP-glucose/GDP-mannose dehydrogenase C-terminal" evidence="11">
    <location>
        <begin position="356"/>
        <end position="454"/>
    </location>
</feature>
<dbReference type="SUPFAM" id="SSF48179">
    <property type="entry name" value="6-phosphogluconate dehydrogenase C-terminal domain-like"/>
    <property type="match status" value="1"/>
</dbReference>
<evidence type="ECO:0000256" key="7">
    <source>
        <dbReference type="PIRNR" id="PIRNR000124"/>
    </source>
</evidence>
<sequence length="498" mass="51588">MRAVTERAVVTPQDVCVVGAGYVGLTAAACLAELGHRVRCLEVNRERLALLQAGRTPIVEPGLDEIVARGLRSGRLRFTDAAATALGEAHIALLCVGTPPRAAGTPDLRQIAVAAQQITAAARQRSRARQRGLGHSATVGCPDLILAVKSTVPPGSCEALEVLCTAGFDGDHGGVQRRNGPARPRFGVEVVSNPEFLREGRAVEDFFHPDRLVVGAADPQVGRMVADLYPSGAAVVLCDRRSAELVKYAANTFLAVKISFANEVAGLCERLGADVDLVLRGVGLDDRIGRAFLGAGPGFGGSCLPKDLAGFIGVGASLALRTPLARAALTVNDTVCAELVDKLDLVLGGLDGARVGVLGLAFKPGTDDIRDSPAIRLIGALVARGARVRACDPLATAGADLPAEVVGDPLALARDADALVVATAWPEFAELDPGAIRAATRGAVLLDAVGLLPEAAWRAAGFRVYGIGRGTPTSFHPVIWPPLTWAMAEDAESLVGVA</sequence>
<dbReference type="Gene3D" id="1.20.5.100">
    <property type="entry name" value="Cytochrome c1, transmembrane anchor, C-terminal"/>
    <property type="match status" value="1"/>
</dbReference>
<feature type="binding site" evidence="10">
    <location>
        <position position="47"/>
    </location>
    <ligand>
        <name>NAD(+)</name>
        <dbReference type="ChEBI" id="CHEBI:57540"/>
    </ligand>
</feature>
<organism evidence="12 13">
    <name type="scientific">Candidatus Aeolococcus gillhamiae</name>
    <dbReference type="NCBI Taxonomy" id="3127015"/>
    <lineage>
        <taxon>Bacteria</taxon>
        <taxon>Bacillati</taxon>
        <taxon>Candidatus Dormiibacterota</taxon>
        <taxon>Candidatus Dormibacteria</taxon>
        <taxon>Candidatus Aeolococcales</taxon>
        <taxon>Candidatus Aeolococcaceae</taxon>
        <taxon>Candidatus Aeolococcus</taxon>
    </lineage>
</organism>
<evidence type="ECO:0000256" key="1">
    <source>
        <dbReference type="ARBA" id="ARBA00004701"/>
    </source>
</evidence>
<dbReference type="Pfam" id="PF00984">
    <property type="entry name" value="UDPG_MGDP_dh"/>
    <property type="match status" value="1"/>
</dbReference>
<dbReference type="NCBIfam" id="TIGR03026">
    <property type="entry name" value="NDP-sugDHase"/>
    <property type="match status" value="1"/>
</dbReference>
<feature type="binding site" evidence="9">
    <location>
        <position position="247"/>
    </location>
    <ligand>
        <name>substrate</name>
    </ligand>
</feature>
<proteinExistence type="inferred from homology"/>
<dbReference type="RefSeq" id="WP_337313903.1">
    <property type="nucleotide sequence ID" value="NZ_JAEKNS010000148.1"/>
</dbReference>
<feature type="binding site" evidence="10">
    <location>
        <position position="306"/>
    </location>
    <ligand>
        <name>NAD(+)</name>
        <dbReference type="ChEBI" id="CHEBI:57540"/>
    </ligand>
</feature>
<evidence type="ECO:0000256" key="4">
    <source>
        <dbReference type="ARBA" id="ARBA00023002"/>
    </source>
</evidence>
<evidence type="ECO:0000256" key="5">
    <source>
        <dbReference type="ARBA" id="ARBA00023027"/>
    </source>
</evidence>
<dbReference type="InterPro" id="IPR014027">
    <property type="entry name" value="UDP-Glc/GDP-Man_DH_C"/>
</dbReference>
<dbReference type="Gene3D" id="3.40.50.720">
    <property type="entry name" value="NAD(P)-binding Rossmann-like Domain"/>
    <property type="match status" value="2"/>
</dbReference>
<name>A0A934JUU3_9BACT</name>